<dbReference type="AlphaFoldDB" id="A0A2T3ZC71"/>
<organism evidence="1 2">
    <name type="scientific">Trichoderma asperellum (strain ATCC 204424 / CBS 433.97 / NBRC 101777)</name>
    <dbReference type="NCBI Taxonomy" id="1042311"/>
    <lineage>
        <taxon>Eukaryota</taxon>
        <taxon>Fungi</taxon>
        <taxon>Dikarya</taxon>
        <taxon>Ascomycota</taxon>
        <taxon>Pezizomycotina</taxon>
        <taxon>Sordariomycetes</taxon>
        <taxon>Hypocreomycetidae</taxon>
        <taxon>Hypocreales</taxon>
        <taxon>Hypocreaceae</taxon>
        <taxon>Trichoderma</taxon>
    </lineage>
</organism>
<gene>
    <name evidence="1" type="ORF">M441DRAFT_389564</name>
</gene>
<name>A0A2T3ZC71_TRIA4</name>
<proteinExistence type="predicted"/>
<reference evidence="1 2" key="1">
    <citation type="submission" date="2016-07" db="EMBL/GenBank/DDBJ databases">
        <title>Multiple horizontal gene transfer events from other fungi enriched the ability of initially mycotrophic Trichoderma (Ascomycota) to feed on dead plant biomass.</title>
        <authorList>
            <consortium name="DOE Joint Genome Institute"/>
            <person name="Aerts A."/>
            <person name="Atanasova L."/>
            <person name="Chenthamara K."/>
            <person name="Zhang J."/>
            <person name="Grujic M."/>
            <person name="Henrissat B."/>
            <person name="Kuo A."/>
            <person name="Salamov A."/>
            <person name="Lipzen A."/>
            <person name="Labutti K."/>
            <person name="Barry K."/>
            <person name="Miao Y."/>
            <person name="Rahimi M.J."/>
            <person name="Shen Q."/>
            <person name="Grigoriev I.V."/>
            <person name="Kubicek C.P."/>
            <person name="Druzhinina I.S."/>
        </authorList>
    </citation>
    <scope>NUCLEOTIDE SEQUENCE [LARGE SCALE GENOMIC DNA]</scope>
    <source>
        <strain evidence="1 2">CBS 433.97</strain>
    </source>
</reference>
<dbReference type="Proteomes" id="UP000240493">
    <property type="component" value="Unassembled WGS sequence"/>
</dbReference>
<protein>
    <submittedName>
        <fullName evidence="1">Uncharacterized protein</fullName>
    </submittedName>
</protein>
<dbReference type="EMBL" id="KZ679260">
    <property type="protein sequence ID" value="PTB42399.1"/>
    <property type="molecule type" value="Genomic_DNA"/>
</dbReference>
<sequence>MSWAAIRQRKLVEFPWRSCHGYESTNLGSGQRSRPQALLWHPICPLSLVLVSYYAHPPLTKAYFVEVKSQGGRALLCSAPRTTCESVNIHFRNQCSDIDSSQTLDLRCLGWNS</sequence>
<evidence type="ECO:0000313" key="1">
    <source>
        <dbReference type="EMBL" id="PTB42399.1"/>
    </source>
</evidence>
<accession>A0A2T3ZC71</accession>
<keyword evidence="2" id="KW-1185">Reference proteome</keyword>
<evidence type="ECO:0000313" key="2">
    <source>
        <dbReference type="Proteomes" id="UP000240493"/>
    </source>
</evidence>